<feature type="transmembrane region" description="Helical" evidence="2">
    <location>
        <begin position="226"/>
        <end position="249"/>
    </location>
</feature>
<protein>
    <recommendedName>
        <fullName evidence="5">4-amino-4-deoxy-L-arabinose transferase-like glycosyltransferase</fullName>
    </recommendedName>
</protein>
<dbReference type="EMBL" id="OCPC01000001">
    <property type="protein sequence ID" value="SOE12296.1"/>
    <property type="molecule type" value="Genomic_DNA"/>
</dbReference>
<feature type="transmembrane region" description="Helical" evidence="2">
    <location>
        <begin position="409"/>
        <end position="427"/>
    </location>
</feature>
<keyword evidence="4" id="KW-1185">Reference proteome</keyword>
<evidence type="ECO:0008006" key="5">
    <source>
        <dbReference type="Google" id="ProtNLM"/>
    </source>
</evidence>
<feature type="transmembrane region" description="Helical" evidence="2">
    <location>
        <begin position="261"/>
        <end position="281"/>
    </location>
</feature>
<feature type="transmembrane region" description="Helical" evidence="2">
    <location>
        <begin position="45"/>
        <end position="63"/>
    </location>
</feature>
<evidence type="ECO:0000313" key="4">
    <source>
        <dbReference type="Proteomes" id="UP000219465"/>
    </source>
</evidence>
<feature type="transmembrane region" description="Helical" evidence="2">
    <location>
        <begin position="139"/>
        <end position="157"/>
    </location>
</feature>
<dbReference type="Proteomes" id="UP000219465">
    <property type="component" value="Unassembled WGS sequence"/>
</dbReference>
<gene>
    <name evidence="3" type="ORF">SAMN05877838_0869</name>
</gene>
<feature type="transmembrane region" description="Helical" evidence="2">
    <location>
        <begin position="463"/>
        <end position="482"/>
    </location>
</feature>
<keyword evidence="2" id="KW-0472">Membrane</keyword>
<feature type="transmembrane region" description="Helical" evidence="2">
    <location>
        <begin position="169"/>
        <end position="187"/>
    </location>
</feature>
<organism evidence="3 4">
    <name type="scientific">Hoeflea halophila</name>
    <dbReference type="NCBI Taxonomy" id="714899"/>
    <lineage>
        <taxon>Bacteria</taxon>
        <taxon>Pseudomonadati</taxon>
        <taxon>Pseudomonadota</taxon>
        <taxon>Alphaproteobacteria</taxon>
        <taxon>Hyphomicrobiales</taxon>
        <taxon>Rhizobiaceae</taxon>
        <taxon>Hoeflea</taxon>
    </lineage>
</organism>
<evidence type="ECO:0000313" key="3">
    <source>
        <dbReference type="EMBL" id="SOE12296.1"/>
    </source>
</evidence>
<feature type="transmembrane region" description="Helical" evidence="2">
    <location>
        <begin position="324"/>
        <end position="342"/>
    </location>
</feature>
<evidence type="ECO:0000256" key="2">
    <source>
        <dbReference type="SAM" id="Phobius"/>
    </source>
</evidence>
<reference evidence="4" key="1">
    <citation type="submission" date="2017-08" db="EMBL/GenBank/DDBJ databases">
        <authorList>
            <person name="Varghese N."/>
            <person name="Submissions S."/>
        </authorList>
    </citation>
    <scope>NUCLEOTIDE SEQUENCE [LARGE SCALE GENOMIC DNA]</scope>
    <source>
        <strain evidence="4">KCTC 23107</strain>
    </source>
</reference>
<sequence>MQFQPVNRISRRREHDPAMSANKSMSAGEADRPVRSRPAKPGRGAAFLTVYLTGLIVALADFADGKLFHGDVDNGMRALQIKTLLSEDGRWFDLTLPMIATPDAYVSPWSRLVDLPYMLLARVLELFMPAGVALDWAFLIWPPLLLALFSWLCVLIIERLLGEVELSRLRHLLLLALTTVLMAIAVLEFSPGRIDHHNLQIIAMAAIMLGLLRWDQAGGWLVGTGGALSIVIGLECLPFVVIMFAGLVACHVFNARGAAQVLAGAAIAMLATSLVSAAAFLGPNVGLTQCDAFSAPYLMLMAGGSVILLMWAKAGAARALPVRLLLVAGPAALLLAATGWIFPECLRGPYHMMDPLSRTLWFDRIWQEKSVLLLFRNGQYETVINLVLQAMIILAAVPVLWGRARRDPGLVISWLLAAATLVMTLVVTRYIRFPAALVPLFLPAVTAAVLTGKAGMQRRMAGLLAGAAVLAGASLLILVPPVEQRLDNIDFMSFVECGDQDFSVLADVTPGRIAVPLGLSMPLVQVLPEGFSVANVPFHRAAPGMKRMFEAFAAQDSELRRAALAPFDYVAVCRFRLESDDGYTGLYSALAAGKDWPGLIRIDPPRRSDFQLFSIDHADLR</sequence>
<keyword evidence="2" id="KW-0812">Transmembrane</keyword>
<feature type="region of interest" description="Disordered" evidence="1">
    <location>
        <begin position="1"/>
        <end position="40"/>
    </location>
</feature>
<feature type="transmembrane region" description="Helical" evidence="2">
    <location>
        <begin position="293"/>
        <end position="312"/>
    </location>
</feature>
<proteinExistence type="predicted"/>
<feature type="transmembrane region" description="Helical" evidence="2">
    <location>
        <begin position="433"/>
        <end position="451"/>
    </location>
</feature>
<keyword evidence="2" id="KW-1133">Transmembrane helix</keyword>
<evidence type="ECO:0000256" key="1">
    <source>
        <dbReference type="SAM" id="MobiDB-lite"/>
    </source>
</evidence>
<dbReference type="AlphaFoldDB" id="A0A286HXS6"/>
<accession>A0A286HXS6</accession>
<name>A0A286HXS6_9HYPH</name>
<feature type="transmembrane region" description="Helical" evidence="2">
    <location>
        <begin position="383"/>
        <end position="402"/>
    </location>
</feature>